<evidence type="ECO:0000256" key="2">
    <source>
        <dbReference type="ARBA" id="ARBA00022598"/>
    </source>
</evidence>
<reference evidence="7 8" key="1">
    <citation type="journal article" date="2003" name="Proc. Natl. Acad. Sci. U.S.A.">
        <title>Complete genome sequence and analysis of Wolinella succinogenes.</title>
        <authorList>
            <person name="Baar C."/>
            <person name="Eppinger M."/>
            <person name="Raddatz G."/>
            <person name="Simon JM."/>
            <person name="Lanz C."/>
            <person name="Klimmek O."/>
            <person name="Nandakumar R."/>
            <person name="Gross R."/>
            <person name="Rosinus A."/>
            <person name="Keller H."/>
            <person name="Jagtap P."/>
            <person name="Linke B."/>
            <person name="Meyer F."/>
            <person name="Lederer H."/>
            <person name="Schuster S.C."/>
        </authorList>
    </citation>
    <scope>NUCLEOTIDE SEQUENCE [LARGE SCALE GENOMIC DNA]</scope>
    <source>
        <strain evidence="8">ATCC 29543 / DSM 1740 / CCUG 13145 / JCM 31913 / LMG 7466 / NCTC 11488 / FDC 602W</strain>
    </source>
</reference>
<dbReference type="PANTHER" id="PTHR11136:SF0">
    <property type="entry name" value="DIHYDROFOLATE SYNTHETASE-RELATED"/>
    <property type="match status" value="1"/>
</dbReference>
<keyword evidence="3" id="KW-0479">Metal-binding</keyword>
<evidence type="ECO:0000256" key="4">
    <source>
        <dbReference type="ARBA" id="ARBA00022741"/>
    </source>
</evidence>
<evidence type="ECO:0000313" key="8">
    <source>
        <dbReference type="Proteomes" id="UP000000422"/>
    </source>
</evidence>
<keyword evidence="5" id="KW-0067">ATP-binding</keyword>
<dbReference type="Proteomes" id="UP000000422">
    <property type="component" value="Chromosome"/>
</dbReference>
<evidence type="ECO:0000256" key="6">
    <source>
        <dbReference type="ARBA" id="ARBA00022842"/>
    </source>
</evidence>
<evidence type="ECO:0000256" key="1">
    <source>
        <dbReference type="ARBA" id="ARBA00008276"/>
    </source>
</evidence>
<proteinExistence type="inferred from homology"/>
<organism evidence="8">
    <name type="scientific">Wolinella succinogenes (strain ATCC 29543 / DSM 1740 / CCUG 13145 / JCM 31913 / LMG 7466 / NCTC 11488 / FDC 602W)</name>
    <name type="common">Vibrio succinogenes</name>
    <dbReference type="NCBI Taxonomy" id="273121"/>
    <lineage>
        <taxon>Bacteria</taxon>
        <taxon>Pseudomonadati</taxon>
        <taxon>Campylobacterota</taxon>
        <taxon>Epsilonproteobacteria</taxon>
        <taxon>Campylobacterales</taxon>
        <taxon>Helicobacteraceae</taxon>
        <taxon>Wolinella</taxon>
    </lineage>
</organism>
<dbReference type="GO" id="GO:0005524">
    <property type="term" value="F:ATP binding"/>
    <property type="evidence" value="ECO:0007669"/>
    <property type="project" value="UniProtKB-KW"/>
</dbReference>
<dbReference type="GO" id="GO:0005737">
    <property type="term" value="C:cytoplasm"/>
    <property type="evidence" value="ECO:0007669"/>
    <property type="project" value="TreeGrafter"/>
</dbReference>
<dbReference type="Gene3D" id="3.90.190.20">
    <property type="entry name" value="Mur ligase, C-terminal domain"/>
    <property type="match status" value="1"/>
</dbReference>
<keyword evidence="4" id="KW-0547">Nucleotide-binding</keyword>
<dbReference type="GO" id="GO:0046872">
    <property type="term" value="F:metal ion binding"/>
    <property type="evidence" value="ECO:0007669"/>
    <property type="project" value="UniProtKB-KW"/>
</dbReference>
<dbReference type="SUPFAM" id="SSF53244">
    <property type="entry name" value="MurD-like peptide ligases, peptide-binding domain"/>
    <property type="match status" value="1"/>
</dbReference>
<evidence type="ECO:0000256" key="5">
    <source>
        <dbReference type="ARBA" id="ARBA00022840"/>
    </source>
</evidence>
<dbReference type="eggNOG" id="COG0285">
    <property type="taxonomic scope" value="Bacteria"/>
</dbReference>
<name>Q7M927_WOLSU</name>
<evidence type="ECO:0000313" key="7">
    <source>
        <dbReference type="EMBL" id="CAE10322.1"/>
    </source>
</evidence>
<sequence length="400" mass="45588">MSIPSLQSYLDAKAAEYAPFDPLRFPALYQRFLTTFPSSSSPKVIQVVGTNGKGSTGRFLALMLQAAGHTVGHFTSPHIHEFRERFWINGGIVSNATLKEAHQALWERGIFHEASYFEYATLLALYVFGGLEFWVIEAGLGGEFDSTTALRRDISLFTPIGIDHEELLGEGLEAIALTKLKSMAPWAILGKQYDLDQIKPLAQRIANERSSSLYILEDERMRESDISREEAYFSTYPLPLYQRWNWRLAAKAMEWLGVEWEVSKIPPLDLAGRMERHGRLILDVGHNPQAARALLETLQGKPFDLIYNTYKDKNYREILAILRPYILKLHLLPLEGNPRLVNPVLLEACAKELGVACERFQGELDPLKDYLVFGSFSVIGAFKERYLKEYLKQLKEEDER</sequence>
<comment type="similarity">
    <text evidence="1">Belongs to the folylpolyglutamate synthase family.</text>
</comment>
<dbReference type="InterPro" id="IPR036565">
    <property type="entry name" value="Mur-like_cat_sf"/>
</dbReference>
<dbReference type="KEGG" id="wsu:WS1242"/>
<dbReference type="InterPro" id="IPR036615">
    <property type="entry name" value="Mur_ligase_C_dom_sf"/>
</dbReference>
<keyword evidence="8" id="KW-1185">Reference proteome</keyword>
<dbReference type="PANTHER" id="PTHR11136">
    <property type="entry name" value="FOLYLPOLYGLUTAMATE SYNTHASE-RELATED"/>
    <property type="match status" value="1"/>
</dbReference>
<gene>
    <name evidence="7" type="primary">FOLC</name>
    <name evidence="7" type="ordered locus">WS1242</name>
</gene>
<dbReference type="GO" id="GO:0004326">
    <property type="term" value="F:tetrahydrofolylpolyglutamate synthase activity"/>
    <property type="evidence" value="ECO:0007669"/>
    <property type="project" value="InterPro"/>
</dbReference>
<protein>
    <submittedName>
        <fullName evidence="7">FOLYLPOLYGLUTAMATE SYNTHASE</fullName>
    </submittedName>
</protein>
<dbReference type="EMBL" id="BX571660">
    <property type="protein sequence ID" value="CAE10322.1"/>
    <property type="molecule type" value="Genomic_DNA"/>
</dbReference>
<dbReference type="NCBIfam" id="TIGR01499">
    <property type="entry name" value="folC"/>
    <property type="match status" value="1"/>
</dbReference>
<keyword evidence="6" id="KW-0460">Magnesium</keyword>
<keyword evidence="2" id="KW-0436">Ligase</keyword>
<accession>Q7M927</accession>
<dbReference type="Gene3D" id="3.40.1190.10">
    <property type="entry name" value="Mur-like, catalytic domain"/>
    <property type="match status" value="1"/>
</dbReference>
<dbReference type="AlphaFoldDB" id="Q7M927"/>
<dbReference type="HOGENOM" id="CLU_015869_1_1_7"/>
<dbReference type="SUPFAM" id="SSF53623">
    <property type="entry name" value="MurD-like peptide ligases, catalytic domain"/>
    <property type="match status" value="1"/>
</dbReference>
<dbReference type="STRING" id="273121.WS1242"/>
<dbReference type="RefSeq" id="WP_011139109.1">
    <property type="nucleotide sequence ID" value="NC_005090.1"/>
</dbReference>
<dbReference type="InterPro" id="IPR001645">
    <property type="entry name" value="Folylpolyglutamate_synth"/>
</dbReference>
<dbReference type="GO" id="GO:0008841">
    <property type="term" value="F:dihydrofolate synthase activity"/>
    <property type="evidence" value="ECO:0007669"/>
    <property type="project" value="TreeGrafter"/>
</dbReference>
<evidence type="ECO:0000256" key="3">
    <source>
        <dbReference type="ARBA" id="ARBA00022723"/>
    </source>
</evidence>